<evidence type="ECO:0000256" key="2">
    <source>
        <dbReference type="ARBA" id="ARBA00023239"/>
    </source>
</evidence>
<dbReference type="Proteomes" id="UP001193035">
    <property type="component" value="Unassembled WGS sequence"/>
</dbReference>
<gene>
    <name evidence="3" type="ORF">FGK63_11260</name>
</gene>
<keyword evidence="1" id="KW-0479">Metal-binding</keyword>
<proteinExistence type="predicted"/>
<dbReference type="EMBL" id="VCPD01000003">
    <property type="protein sequence ID" value="TMV08019.1"/>
    <property type="molecule type" value="Genomic_DNA"/>
</dbReference>
<dbReference type="PANTHER" id="PTHR33542">
    <property type="entry name" value="SIROHYDROCHLORIN FERROCHELATASE, CHLOROPLASTIC"/>
    <property type="match status" value="1"/>
</dbReference>
<dbReference type="RefSeq" id="WP_138842196.1">
    <property type="nucleotide sequence ID" value="NZ_VCPD01000003.1"/>
</dbReference>
<dbReference type="InterPro" id="IPR002762">
    <property type="entry name" value="CbiX-like"/>
</dbReference>
<sequence>MPHAVIVAHGQPSDPKPAEAALRDFAGRVGAASPGVTVHSATLSAPKRLETVLDGLPADTVIYPLFMAKGWFVTDVLPKRLGSRSAEILDPLGVDPALPALVADALLSEMQRLGWVPQQTDLVLAAHGSGRSRNPAEVARDFAGALAERLSFASIRLGFVEQEPSITDAARGAGVQALCLPFFACQGGHALEDVPMALSDARYTGRVLPVLGDLPPVPPHIGSRLTRHFAARA</sequence>
<comment type="caution">
    <text evidence="3">The sequence shown here is derived from an EMBL/GenBank/DDBJ whole genome shotgun (WGS) entry which is preliminary data.</text>
</comment>
<evidence type="ECO:0000313" key="3">
    <source>
        <dbReference type="EMBL" id="TMV08019.1"/>
    </source>
</evidence>
<dbReference type="SUPFAM" id="SSF53800">
    <property type="entry name" value="Chelatase"/>
    <property type="match status" value="1"/>
</dbReference>
<keyword evidence="4" id="KW-1185">Reference proteome</keyword>
<dbReference type="InterPro" id="IPR050963">
    <property type="entry name" value="Sirohydro_Cobaltochel/CbiX"/>
</dbReference>
<keyword evidence="2" id="KW-0456">Lyase</keyword>
<dbReference type="CDD" id="cd03416">
    <property type="entry name" value="CbiX_SirB_N"/>
    <property type="match status" value="1"/>
</dbReference>
<evidence type="ECO:0000313" key="4">
    <source>
        <dbReference type="Proteomes" id="UP001193035"/>
    </source>
</evidence>
<dbReference type="PANTHER" id="PTHR33542:SF3">
    <property type="entry name" value="SIROHYDROCHLORIN FERROCHELATASE, CHLOROPLASTIC"/>
    <property type="match status" value="1"/>
</dbReference>
<protein>
    <submittedName>
        <fullName evidence="3">Cobalamin biosynthesis protein CbiX</fullName>
    </submittedName>
</protein>
<evidence type="ECO:0000256" key="1">
    <source>
        <dbReference type="ARBA" id="ARBA00022723"/>
    </source>
</evidence>
<accession>A0ABY2WYS1</accession>
<name>A0ABY2WYS1_9RHOB</name>
<dbReference type="Pfam" id="PF01903">
    <property type="entry name" value="CbiX"/>
    <property type="match status" value="1"/>
</dbReference>
<reference evidence="3 4" key="1">
    <citation type="submission" date="2019-05" db="EMBL/GenBank/DDBJ databases">
        <title>Ruegeria sp. nov., isolated from tidal flat.</title>
        <authorList>
            <person name="Kim W."/>
        </authorList>
    </citation>
    <scope>NUCLEOTIDE SEQUENCE [LARGE SCALE GENOMIC DNA]</scope>
    <source>
        <strain evidence="3 4">CAU 1488</strain>
    </source>
</reference>
<organism evidence="3 4">
    <name type="scientific">Ruegeria sediminis</name>
    <dbReference type="NCBI Taxonomy" id="2583820"/>
    <lineage>
        <taxon>Bacteria</taxon>
        <taxon>Pseudomonadati</taxon>
        <taxon>Pseudomonadota</taxon>
        <taxon>Alphaproteobacteria</taxon>
        <taxon>Rhodobacterales</taxon>
        <taxon>Roseobacteraceae</taxon>
        <taxon>Ruegeria</taxon>
    </lineage>
</organism>
<dbReference type="Gene3D" id="3.40.50.1400">
    <property type="match status" value="2"/>
</dbReference>